<accession>A0A8H7LYE6</accession>
<comment type="caution">
    <text evidence="2">The sequence shown here is derived from an EMBL/GenBank/DDBJ whole genome shotgun (WGS) entry which is preliminary data.</text>
</comment>
<protein>
    <recommendedName>
        <fullName evidence="4">Transmembrane protein</fullName>
    </recommendedName>
</protein>
<keyword evidence="1" id="KW-1133">Transmembrane helix</keyword>
<keyword evidence="1" id="KW-0812">Transmembrane</keyword>
<dbReference type="EMBL" id="JACYCD010000022">
    <property type="protein sequence ID" value="KAF8713778.1"/>
    <property type="molecule type" value="Genomic_DNA"/>
</dbReference>
<evidence type="ECO:0008006" key="4">
    <source>
        <dbReference type="Google" id="ProtNLM"/>
    </source>
</evidence>
<dbReference type="PANTHER" id="PTHR35041">
    <property type="entry name" value="MEDIATOR OF RNA POLYMERASE II TRANSCRIPTION SUBUNIT 1"/>
    <property type="match status" value="1"/>
</dbReference>
<gene>
    <name evidence="2" type="ORF">RHS03_00614</name>
</gene>
<organism evidence="2 3">
    <name type="scientific">Rhizoctonia solani</name>
    <dbReference type="NCBI Taxonomy" id="456999"/>
    <lineage>
        <taxon>Eukaryota</taxon>
        <taxon>Fungi</taxon>
        <taxon>Dikarya</taxon>
        <taxon>Basidiomycota</taxon>
        <taxon>Agaricomycotina</taxon>
        <taxon>Agaricomycetes</taxon>
        <taxon>Cantharellales</taxon>
        <taxon>Ceratobasidiaceae</taxon>
        <taxon>Rhizoctonia</taxon>
    </lineage>
</organism>
<evidence type="ECO:0000256" key="1">
    <source>
        <dbReference type="SAM" id="Phobius"/>
    </source>
</evidence>
<dbReference type="AlphaFoldDB" id="A0A8H7LYE6"/>
<sequence>MSEDETHLLGHHQTRSSLQLGVHEGTRSNIVAHIRPTKQVNFDILHEVHAFDPEDNLDDSFLDPGIGCGVAHHAFNSYLDGRLTTSFDQAWAIRIGTALAMGLKTALLASMGMAFTQQVWRSVRCSTFSVKALDSLFGAFGGDPRSLFQADLYRSARLALLLAIVAWLLPITTVFTPATLRIKPVDKSSSSSCLVPTLDLGNVTDRGLIRHPSPGGRYRGPSPSLRRLVFQSLLSGSFARSTYYSGSTANINITYPLSLVAPALECSEQNSTTQVDTNPQHDTLWRGTRYDARDSNSGQNVPILQILYTSSPRTRPPTTLNCVPYISNYGITVYINATKQVVSLSNLTMISPAGQPGGSMSLVNDDPLLTGAAALIDATFDVFTGNLSQDQNGNLLSPSSNVALASFINPSEQASFIFVNISDNVERLMQNVVISIISLELFQTETTCFTVDRVNVYLYDQSVLINAYVIVICVAIATLGVGIYALRDNGHSSDTSFSGFVLATRNPTLDQVCEGGRKQLLTLRIKFGILRSDGRPAFGRSSEFH</sequence>
<dbReference type="Proteomes" id="UP000602905">
    <property type="component" value="Unassembled WGS sequence"/>
</dbReference>
<keyword evidence="1" id="KW-0472">Membrane</keyword>
<feature type="transmembrane region" description="Helical" evidence="1">
    <location>
        <begin position="463"/>
        <end position="486"/>
    </location>
</feature>
<evidence type="ECO:0000313" key="3">
    <source>
        <dbReference type="Proteomes" id="UP000602905"/>
    </source>
</evidence>
<name>A0A8H7LYE6_9AGAM</name>
<feature type="non-terminal residue" evidence="2">
    <location>
        <position position="545"/>
    </location>
</feature>
<reference evidence="2" key="1">
    <citation type="submission" date="2020-09" db="EMBL/GenBank/DDBJ databases">
        <title>Comparative genome analyses of four rice-infecting Rhizoctonia solani isolates reveal extensive enrichment of homogalacturonan modification genes.</title>
        <authorList>
            <person name="Lee D.-Y."/>
            <person name="Jeon J."/>
            <person name="Kim K.-T."/>
            <person name="Cheong K."/>
            <person name="Song H."/>
            <person name="Choi G."/>
            <person name="Ko J."/>
            <person name="Opiyo S.O."/>
            <person name="Zuo S."/>
            <person name="Madhav S."/>
            <person name="Lee Y.-H."/>
            <person name="Wang G.-L."/>
        </authorList>
    </citation>
    <scope>NUCLEOTIDE SEQUENCE</scope>
    <source>
        <strain evidence="2">AG1-IA WGL</strain>
    </source>
</reference>
<dbReference type="PANTHER" id="PTHR35041:SF6">
    <property type="entry name" value="FORMYLMETHIONINE DEFORMYLASE-LIKE PROTEIN-RELATED"/>
    <property type="match status" value="1"/>
</dbReference>
<proteinExistence type="predicted"/>
<feature type="transmembrane region" description="Helical" evidence="1">
    <location>
        <begin position="158"/>
        <end position="180"/>
    </location>
</feature>
<dbReference type="OrthoDB" id="3198553at2759"/>
<evidence type="ECO:0000313" key="2">
    <source>
        <dbReference type="EMBL" id="KAF8713778.1"/>
    </source>
</evidence>